<sequence>MASSFVRPQPFGAAVEAAIQKHAVEMHPQEACGVVTAQGYVRCANVADDPLKNFAISEEELALHRPIFAIVHSHPGGSLTPSELDQQRQIDGDLIWGICAVHHDPVDGLTPLPVLWWGDGVWQDHDLPPLIARPFRWGPTGTDGAGDCFSLARDYYQLHHGFLMDEVARASGFWRRGADPYGTRWKSAGFEKIELTDMQPGDAVFLCIRADVPNHAAIFLGEGGLILHHLENHLSYREPLARWTNSVRLALRPPRPRLEGAPAIA</sequence>
<keyword evidence="4" id="KW-0378">Hydrolase</keyword>
<comment type="similarity">
    <text evidence="1">Belongs to the peptidase C40 family.</text>
</comment>
<evidence type="ECO:0000256" key="6">
    <source>
        <dbReference type="ARBA" id="ARBA00022833"/>
    </source>
</evidence>
<evidence type="ECO:0000256" key="1">
    <source>
        <dbReference type="ARBA" id="ARBA00007074"/>
    </source>
</evidence>
<evidence type="ECO:0000259" key="8">
    <source>
        <dbReference type="PROSITE" id="PS51935"/>
    </source>
</evidence>
<evidence type="ECO:0000256" key="3">
    <source>
        <dbReference type="ARBA" id="ARBA00022723"/>
    </source>
</evidence>
<dbReference type="SUPFAM" id="SSF102712">
    <property type="entry name" value="JAB1/MPN domain"/>
    <property type="match status" value="1"/>
</dbReference>
<evidence type="ECO:0000256" key="5">
    <source>
        <dbReference type="ARBA" id="ARBA00022807"/>
    </source>
</evidence>
<evidence type="ECO:0000313" key="10">
    <source>
        <dbReference type="Proteomes" id="UP000766336"/>
    </source>
</evidence>
<keyword evidence="6" id="KW-0862">Zinc</keyword>
<dbReference type="Gene3D" id="3.40.140.10">
    <property type="entry name" value="Cytidine Deaminase, domain 2"/>
    <property type="match status" value="1"/>
</dbReference>
<name>A0ABS5QIH5_9PROT</name>
<dbReference type="Gene3D" id="3.90.1720.10">
    <property type="entry name" value="endopeptidase domain like (from Nostoc punctiforme)"/>
    <property type="match status" value="1"/>
</dbReference>
<comment type="caution">
    <text evidence="9">The sequence shown here is derived from an EMBL/GenBank/DDBJ whole genome shotgun (WGS) entry which is preliminary data.</text>
</comment>
<accession>A0ABS5QIH5</accession>
<protein>
    <submittedName>
        <fullName evidence="9">C40 family peptidase</fullName>
    </submittedName>
</protein>
<keyword evidence="2" id="KW-0645">Protease</keyword>
<gene>
    <name evidence="9" type="ORF">KHU32_15440</name>
</gene>
<dbReference type="PROSITE" id="PS51935">
    <property type="entry name" value="NLPC_P60"/>
    <property type="match status" value="1"/>
</dbReference>
<keyword evidence="3" id="KW-0479">Metal-binding</keyword>
<dbReference type="RefSeq" id="WP_213671051.1">
    <property type="nucleotide sequence ID" value="NZ_JAHCDA010000003.1"/>
</dbReference>
<dbReference type="InterPro" id="IPR028090">
    <property type="entry name" value="JAB_dom_prok"/>
</dbReference>
<evidence type="ECO:0000256" key="4">
    <source>
        <dbReference type="ARBA" id="ARBA00022801"/>
    </source>
</evidence>
<dbReference type="PANTHER" id="PTHR34858:SF1">
    <property type="entry name" value="CYSO-CYSTEINE PEPTIDASE"/>
    <property type="match status" value="1"/>
</dbReference>
<dbReference type="EMBL" id="JAHCDA010000003">
    <property type="protein sequence ID" value="MBS7812343.1"/>
    <property type="molecule type" value="Genomic_DNA"/>
</dbReference>
<evidence type="ECO:0000313" key="9">
    <source>
        <dbReference type="EMBL" id="MBS7812343.1"/>
    </source>
</evidence>
<dbReference type="InterPro" id="IPR038765">
    <property type="entry name" value="Papain-like_cys_pep_sf"/>
</dbReference>
<dbReference type="PANTHER" id="PTHR34858">
    <property type="entry name" value="CYSO-CYSTEINE PEPTIDASE"/>
    <property type="match status" value="1"/>
</dbReference>
<organism evidence="9 10">
    <name type="scientific">Roseococcus pinisoli</name>
    <dbReference type="NCBI Taxonomy" id="2835040"/>
    <lineage>
        <taxon>Bacteria</taxon>
        <taxon>Pseudomonadati</taxon>
        <taxon>Pseudomonadota</taxon>
        <taxon>Alphaproteobacteria</taxon>
        <taxon>Acetobacterales</taxon>
        <taxon>Roseomonadaceae</taxon>
        <taxon>Roseococcus</taxon>
    </lineage>
</organism>
<dbReference type="SUPFAM" id="SSF54001">
    <property type="entry name" value="Cysteine proteinases"/>
    <property type="match status" value="1"/>
</dbReference>
<evidence type="ECO:0000256" key="2">
    <source>
        <dbReference type="ARBA" id="ARBA00022670"/>
    </source>
</evidence>
<keyword evidence="7" id="KW-0482">Metalloprotease</keyword>
<proteinExistence type="inferred from homology"/>
<evidence type="ECO:0000256" key="7">
    <source>
        <dbReference type="ARBA" id="ARBA00023049"/>
    </source>
</evidence>
<dbReference type="InterPro" id="IPR000064">
    <property type="entry name" value="NLP_P60_dom"/>
</dbReference>
<dbReference type="InterPro" id="IPR051929">
    <property type="entry name" value="VirAsm_ModProt"/>
</dbReference>
<feature type="domain" description="NlpC/P60" evidence="8">
    <location>
        <begin position="117"/>
        <end position="254"/>
    </location>
</feature>
<dbReference type="Proteomes" id="UP000766336">
    <property type="component" value="Unassembled WGS sequence"/>
</dbReference>
<reference evidence="9 10" key="1">
    <citation type="submission" date="2021-05" db="EMBL/GenBank/DDBJ databases">
        <title>Roseococcus sp. XZZS9, whole genome shotgun sequencing project.</title>
        <authorList>
            <person name="Zhao G."/>
            <person name="Shen L."/>
        </authorList>
    </citation>
    <scope>NUCLEOTIDE SEQUENCE [LARGE SCALE GENOMIC DNA]</scope>
    <source>
        <strain evidence="9 10">XZZS9</strain>
    </source>
</reference>
<keyword evidence="5" id="KW-0788">Thiol protease</keyword>
<keyword evidence="10" id="KW-1185">Reference proteome</keyword>
<dbReference type="Pfam" id="PF14464">
    <property type="entry name" value="Prok-JAB"/>
    <property type="match status" value="1"/>
</dbReference>
<dbReference type="Pfam" id="PF00877">
    <property type="entry name" value="NLPC_P60"/>
    <property type="match status" value="1"/>
</dbReference>